<dbReference type="RefSeq" id="WP_055150242.1">
    <property type="nucleotide sequence ID" value="NZ_JXSZ01000012.1"/>
</dbReference>
<dbReference type="OrthoDB" id="5933722at2"/>
<evidence type="ECO:0000256" key="1">
    <source>
        <dbReference type="ARBA" id="ARBA00004651"/>
    </source>
</evidence>
<evidence type="ECO:0000256" key="5">
    <source>
        <dbReference type="ARBA" id="ARBA00023136"/>
    </source>
</evidence>
<feature type="transmembrane region" description="Helical" evidence="6">
    <location>
        <begin position="768"/>
        <end position="790"/>
    </location>
</feature>
<feature type="transmembrane region" description="Helical" evidence="6">
    <location>
        <begin position="384"/>
        <end position="405"/>
    </location>
</feature>
<feature type="transmembrane region" description="Helical" evidence="6">
    <location>
        <begin position="287"/>
        <end position="307"/>
    </location>
</feature>
<dbReference type="EMBL" id="LGTQ01000012">
    <property type="protein sequence ID" value="KPM47324.1"/>
    <property type="molecule type" value="Genomic_DNA"/>
</dbReference>
<dbReference type="InterPro" id="IPR025857">
    <property type="entry name" value="MacB_PCD"/>
</dbReference>
<reference evidence="9 10" key="1">
    <citation type="submission" date="2015-07" db="EMBL/GenBank/DDBJ databases">
        <title>The draft genome sequence of Leadbetterella sp. JN14-9.</title>
        <authorList>
            <person name="Liu Y."/>
            <person name="Du J."/>
            <person name="Shao Z."/>
        </authorList>
    </citation>
    <scope>NUCLEOTIDE SEQUENCE [LARGE SCALE GENOMIC DNA]</scope>
    <source>
        <strain evidence="9 10">JN14-9</strain>
    </source>
</reference>
<comment type="caution">
    <text evidence="9">The sequence shown here is derived from an EMBL/GenBank/DDBJ whole genome shotgun (WGS) entry which is preliminary data.</text>
</comment>
<dbReference type="Proteomes" id="UP000050454">
    <property type="component" value="Unassembled WGS sequence"/>
</dbReference>
<evidence type="ECO:0000256" key="4">
    <source>
        <dbReference type="ARBA" id="ARBA00022989"/>
    </source>
</evidence>
<feature type="transmembrane region" description="Helical" evidence="6">
    <location>
        <begin position="343"/>
        <end position="364"/>
    </location>
</feature>
<dbReference type="InterPro" id="IPR003838">
    <property type="entry name" value="ABC3_permease_C"/>
</dbReference>
<evidence type="ECO:0000259" key="8">
    <source>
        <dbReference type="Pfam" id="PF12704"/>
    </source>
</evidence>
<keyword evidence="5 6" id="KW-0472">Membrane</keyword>
<evidence type="ECO:0000256" key="6">
    <source>
        <dbReference type="SAM" id="Phobius"/>
    </source>
</evidence>
<evidence type="ECO:0000256" key="3">
    <source>
        <dbReference type="ARBA" id="ARBA00022692"/>
    </source>
</evidence>
<gene>
    <name evidence="9" type="ORF">AFM12_16175</name>
</gene>
<organism evidence="9 10">
    <name type="scientific">Jiulongibacter sediminis</name>
    <dbReference type="NCBI Taxonomy" id="1605367"/>
    <lineage>
        <taxon>Bacteria</taxon>
        <taxon>Pseudomonadati</taxon>
        <taxon>Bacteroidota</taxon>
        <taxon>Cytophagia</taxon>
        <taxon>Cytophagales</taxon>
        <taxon>Leadbetterellaceae</taxon>
        <taxon>Jiulongibacter</taxon>
    </lineage>
</organism>
<keyword evidence="2" id="KW-1003">Cell membrane</keyword>
<evidence type="ECO:0008006" key="11">
    <source>
        <dbReference type="Google" id="ProtNLM"/>
    </source>
</evidence>
<keyword evidence="4 6" id="KW-1133">Transmembrane helix</keyword>
<dbReference type="STRING" id="1605367.AFM12_16175"/>
<dbReference type="PANTHER" id="PTHR30572">
    <property type="entry name" value="MEMBRANE COMPONENT OF TRANSPORTER-RELATED"/>
    <property type="match status" value="1"/>
</dbReference>
<dbReference type="AlphaFoldDB" id="A0A0N8H9G7"/>
<feature type="transmembrane region" description="Helical" evidence="6">
    <location>
        <begin position="426"/>
        <end position="450"/>
    </location>
</feature>
<feature type="transmembrane region" description="Helical" evidence="6">
    <location>
        <begin position="21"/>
        <end position="41"/>
    </location>
</feature>
<keyword evidence="10" id="KW-1185">Reference proteome</keyword>
<comment type="subcellular location">
    <subcellularLocation>
        <location evidence="1">Cell membrane</location>
        <topology evidence="1">Multi-pass membrane protein</topology>
    </subcellularLocation>
</comment>
<evidence type="ECO:0000259" key="7">
    <source>
        <dbReference type="Pfam" id="PF02687"/>
    </source>
</evidence>
<sequence length="807" mass="89704">MLRHHLLSAYRNLKRNKTFSFINIGGLALGIAAFLFILQYIGIETGVNQFHENADRIYRVINVDKNGESWSELEPGFAARFVENFPEIEAASRKDNGITSGVVQNEENDLSFREADIHYVEGNFFEVFSFPILAGNASGLNEPNTVFISKSSALKYFGDSDPINQNLILHNQFGKTIYTVKGVYEDMSYNSDFDMDMAFSLETLKNEANLNGNGWANLNNLDSQFAQTILLLKSNTNVEQLEAKLTAYRESVSREDDGVSFKLQPLTEMHLGASLNDPLPTYGNIKYVYILGAIGLMILLIAWFNYVNLSTANSLKRSVEVGVRKAIGADQKSLLGQFLMQTALVNLIGFLVALVIIILCRPLFNEMIGKDLPLFAHLSPSVWLIGALALLLGTLISGVYAALVSTRFKTVETIKGLAKSGKSGSFLRKSLVVMQFGVSVALIFATVVIYSQLDYLRNKDLGVDAEQMLVIRGPAIYGDNFDSRRNAFLNELASQSMVEKYALSGAVPARFYNFRTNGFTHPGSKPDDKYNSYAFVCTEGEYFDTYGIPLKAGRTFTPEEVRVDWNSNSKVMINETALEYMGFESAQEAMLEGIQWDERHLDIIGVSADYHHLGLQSEIDPIIFYPQQYGQFFSVKLAKGDRKKQLASLGNLYRQYFPGNPFDYSFLEEDFAESLQAEQQYGLVFTTASVLAILIACLGLFGLTMYTVEARIKEIGVRKVLGASVASVVALLSKDFLILVVIALLLATPVTIYLMSNWLSDFPYAIEINGWMVAGVAILALMIAFITVSFQTLKGALMNPGTTLRNE</sequence>
<proteinExistence type="predicted"/>
<feature type="domain" description="ABC3 transporter permease C-terminal" evidence="7">
    <location>
        <begin position="688"/>
        <end position="794"/>
    </location>
</feature>
<keyword evidence="3 6" id="KW-0812">Transmembrane</keyword>
<evidence type="ECO:0000256" key="2">
    <source>
        <dbReference type="ARBA" id="ARBA00022475"/>
    </source>
</evidence>
<evidence type="ECO:0000313" key="10">
    <source>
        <dbReference type="Proteomes" id="UP000050454"/>
    </source>
</evidence>
<dbReference type="PANTHER" id="PTHR30572:SF18">
    <property type="entry name" value="ABC-TYPE MACROLIDE FAMILY EXPORT SYSTEM PERMEASE COMPONENT 2"/>
    <property type="match status" value="1"/>
</dbReference>
<dbReference type="Pfam" id="PF12704">
    <property type="entry name" value="MacB_PCD"/>
    <property type="match status" value="1"/>
</dbReference>
<feature type="transmembrane region" description="Helical" evidence="6">
    <location>
        <begin position="681"/>
        <end position="708"/>
    </location>
</feature>
<dbReference type="GO" id="GO:0005886">
    <property type="term" value="C:plasma membrane"/>
    <property type="evidence" value="ECO:0007669"/>
    <property type="project" value="UniProtKB-SubCell"/>
</dbReference>
<protein>
    <recommendedName>
        <fullName evidence="11">ABC transporter permease</fullName>
    </recommendedName>
</protein>
<dbReference type="PATRIC" id="fig|1605367.3.peg.665"/>
<feature type="transmembrane region" description="Helical" evidence="6">
    <location>
        <begin position="720"/>
        <end position="748"/>
    </location>
</feature>
<name>A0A0N8H9G7_9BACT</name>
<accession>A0A0N8H9G7</accession>
<feature type="domain" description="ABC3 transporter permease C-terminal" evidence="7">
    <location>
        <begin position="293"/>
        <end position="406"/>
    </location>
</feature>
<feature type="domain" description="MacB-like periplasmic core" evidence="8">
    <location>
        <begin position="20"/>
        <end position="247"/>
    </location>
</feature>
<dbReference type="Pfam" id="PF02687">
    <property type="entry name" value="FtsX"/>
    <property type="match status" value="2"/>
</dbReference>
<dbReference type="GO" id="GO:0022857">
    <property type="term" value="F:transmembrane transporter activity"/>
    <property type="evidence" value="ECO:0007669"/>
    <property type="project" value="TreeGrafter"/>
</dbReference>
<dbReference type="InterPro" id="IPR050250">
    <property type="entry name" value="Macrolide_Exporter_MacB"/>
</dbReference>
<evidence type="ECO:0000313" key="9">
    <source>
        <dbReference type="EMBL" id="KPM47324.1"/>
    </source>
</evidence>